<feature type="domain" description="DUF1618" evidence="1">
    <location>
        <begin position="188"/>
        <end position="304"/>
    </location>
</feature>
<dbReference type="InterPro" id="IPR011676">
    <property type="entry name" value="DUF1618"/>
</dbReference>
<dbReference type="Pfam" id="PF07762">
    <property type="entry name" value="DUF1618"/>
    <property type="match status" value="1"/>
</dbReference>
<dbReference type="EMBL" id="LT934120">
    <property type="protein sequence ID" value="VAI33088.1"/>
    <property type="molecule type" value="Genomic_DNA"/>
</dbReference>
<dbReference type="Proteomes" id="UP000324705">
    <property type="component" value="Chromosome 5B"/>
</dbReference>
<sequence length="413" mass="46420">MGSPSPAPPPPPPKWIMLRRVPQVCHDLYADFSVTLAEPPRPTELVVSPHLAPDGVSADCFPLVHAADPSGILLVSATYDRCSMAPPSADKQAGDYTTNYFAWHAAIDYTHRLPPHEDSVKHTGNVGLVVDEYNFMVAELLPAGDGDRASLLCYWSYDREWVKKTLPFPLKCPWSSARTFSHQGKLWWLDLSQGLLCCDPFAKETELLFVPFPDDIDTHTRGRDVGNRRCVNLSNGALWLAEMTYHRRALFVKMWKLGTQGQWTPDYTVKFADIWADRSYKETGIPKKKPALVAINPDDPEVLYFSLEGNLLQVNMCAKRVELCVAFRRPTTDLKIDQGSSQFILTWNLPTSIVSSSGRKQEERSSRDSAFDMIADSFTNACASVLDDMEFNQLAMTAIEYLNQSRKEEVIVP</sequence>
<organism evidence="2 3">
    <name type="scientific">Triticum turgidum subsp. durum</name>
    <name type="common">Durum wheat</name>
    <name type="synonym">Triticum durum</name>
    <dbReference type="NCBI Taxonomy" id="4567"/>
    <lineage>
        <taxon>Eukaryota</taxon>
        <taxon>Viridiplantae</taxon>
        <taxon>Streptophyta</taxon>
        <taxon>Embryophyta</taxon>
        <taxon>Tracheophyta</taxon>
        <taxon>Spermatophyta</taxon>
        <taxon>Magnoliopsida</taxon>
        <taxon>Liliopsida</taxon>
        <taxon>Poales</taxon>
        <taxon>Poaceae</taxon>
        <taxon>BOP clade</taxon>
        <taxon>Pooideae</taxon>
        <taxon>Triticodae</taxon>
        <taxon>Triticeae</taxon>
        <taxon>Triticinae</taxon>
        <taxon>Triticum</taxon>
    </lineage>
</organism>
<reference evidence="2 3" key="1">
    <citation type="submission" date="2017-09" db="EMBL/GenBank/DDBJ databases">
        <authorList>
            <consortium name="International Durum Wheat Genome Sequencing Consortium (IDWGSC)"/>
            <person name="Milanesi L."/>
        </authorList>
    </citation>
    <scope>NUCLEOTIDE SEQUENCE [LARGE SCALE GENOMIC DNA]</scope>
    <source>
        <strain evidence="3">cv. Svevo</strain>
    </source>
</reference>
<dbReference type="OMA" id="FACAAEM"/>
<dbReference type="AlphaFoldDB" id="A0A9R1AM90"/>
<gene>
    <name evidence="2" type="ORF">TRITD_5Bv1G138530</name>
</gene>
<proteinExistence type="predicted"/>
<evidence type="ECO:0000313" key="3">
    <source>
        <dbReference type="Proteomes" id="UP000324705"/>
    </source>
</evidence>
<accession>A0A9R1AM90</accession>
<dbReference type="Gramene" id="TRITD5Bv1G138530.1">
    <property type="protein sequence ID" value="TRITD5Bv1G138530.1"/>
    <property type="gene ID" value="TRITD5Bv1G138530"/>
</dbReference>
<dbReference type="PANTHER" id="PTHR33086:SF44">
    <property type="entry name" value="OS03G0683600 PROTEIN"/>
    <property type="match status" value="1"/>
</dbReference>
<name>A0A9R1AM90_TRITD</name>
<keyword evidence="3" id="KW-1185">Reference proteome</keyword>
<protein>
    <recommendedName>
        <fullName evidence="1">DUF1618 domain-containing protein</fullName>
    </recommendedName>
</protein>
<dbReference type="PANTHER" id="PTHR33086">
    <property type="entry name" value="OS05G0468200 PROTEIN-RELATED"/>
    <property type="match status" value="1"/>
</dbReference>
<evidence type="ECO:0000259" key="1">
    <source>
        <dbReference type="Pfam" id="PF07762"/>
    </source>
</evidence>
<evidence type="ECO:0000313" key="2">
    <source>
        <dbReference type="EMBL" id="VAI33088.1"/>
    </source>
</evidence>